<dbReference type="Gene3D" id="2.70.98.10">
    <property type="match status" value="1"/>
</dbReference>
<protein>
    <recommendedName>
        <fullName evidence="2">alpha-galactosidase</fullName>
        <ecNumber evidence="2">3.2.1.22</ecNumber>
    </recommendedName>
</protein>
<keyword evidence="4" id="KW-0326">Glycosidase</keyword>
<feature type="domain" description="Glycosyl-hydrolase 97 catalytic" evidence="6">
    <location>
        <begin position="378"/>
        <end position="446"/>
    </location>
</feature>
<sequence length="601" mass="66854">MLCWTILYLVFLGTAWCYTKPSGTDRFTSPTGNLEVEVTLQGGHLSYTVFLHGSMIINPSSLGVVRSDGDFSNNLVDYSSEKVPARVEDYTLLQGKRRKVHAVYSSYTCSVVTATQGSFEVQFALSESTVALRYRFPEDESVDSRTILHENTTFAIIKSPGDFQLMQPYDTPTPKYQTFYQPRTDRRRAEIGSTSGAGVSSTGFAFLALFKTQTAHSDAWIVLKEAGFDGTYPASHIANVSSSGVVSLAFPPDDDGNGAFGSGRPQGILPWTTPWRIISIGTDPAAIVSDTSVTDLSEASQIRDTSWIRPGAASWNWWADSSNPLNYTANKEYIDLASQQHWPYTVLDTSWDQQTDSTGHNVSLSTVMADLLVQPRTRRQTMARLAGMGVVGLKVDGIQSDKQEMMAYLLDILQDAAEFRLMVVFHNCPLPHGWERTWPNLLSSEALIASEYLANAKTSYAPQLPENNVNEAFVRLPIGPADYAPGVFSTAHHPGDATLTTYAHEVALNVIIDSGLRTLPDASQTYEHLIPPDITRLLGTLPCVWDETTFVQGNPGKYFVIAKRSGRDLYIGRHQRRDSEHSPVHYQRYRYRCRPQRHHRS</sequence>
<evidence type="ECO:0000256" key="5">
    <source>
        <dbReference type="SAM" id="SignalP"/>
    </source>
</evidence>
<evidence type="ECO:0000256" key="2">
    <source>
        <dbReference type="ARBA" id="ARBA00012755"/>
    </source>
</evidence>
<accession>A0A6A6C9H3</accession>
<feature type="domain" description="Glycosyl-hydrolase 97 C-terminal oligomerisation" evidence="8">
    <location>
        <begin position="544"/>
        <end position="580"/>
    </location>
</feature>
<keyword evidence="5" id="KW-0732">Signal</keyword>
<dbReference type="InterPro" id="IPR052720">
    <property type="entry name" value="Glycosyl_hydrolase_97"/>
</dbReference>
<feature type="signal peptide" evidence="5">
    <location>
        <begin position="1"/>
        <end position="17"/>
    </location>
</feature>
<dbReference type="InterPro" id="IPR029486">
    <property type="entry name" value="GH97_N"/>
</dbReference>
<dbReference type="Gene3D" id="2.60.40.1180">
    <property type="entry name" value="Golgi alpha-mannosidase II"/>
    <property type="match status" value="1"/>
</dbReference>
<dbReference type="RefSeq" id="XP_033663777.1">
    <property type="nucleotide sequence ID" value="XM_033808248.1"/>
</dbReference>
<dbReference type="InterPro" id="IPR017853">
    <property type="entry name" value="GH"/>
</dbReference>
<dbReference type="AlphaFoldDB" id="A0A6A6C9H3"/>
<dbReference type="OrthoDB" id="3938502at2759"/>
<evidence type="ECO:0000256" key="4">
    <source>
        <dbReference type="ARBA" id="ARBA00023295"/>
    </source>
</evidence>
<dbReference type="InterPro" id="IPR029483">
    <property type="entry name" value="GH97_C"/>
</dbReference>
<evidence type="ECO:0000256" key="3">
    <source>
        <dbReference type="ARBA" id="ARBA00022801"/>
    </source>
</evidence>
<dbReference type="Pfam" id="PF10566">
    <property type="entry name" value="Glyco_hydro_97"/>
    <property type="match status" value="1"/>
</dbReference>
<evidence type="ECO:0000259" key="7">
    <source>
        <dbReference type="Pfam" id="PF14508"/>
    </source>
</evidence>
<keyword evidence="3 9" id="KW-0378">Hydrolase</keyword>
<dbReference type="PANTHER" id="PTHR35803:SF2">
    <property type="entry name" value="RETAINING ALPHA-GALACTOSIDASE"/>
    <property type="match status" value="1"/>
</dbReference>
<dbReference type="PANTHER" id="PTHR35803">
    <property type="entry name" value="GLUCAN 1,4-ALPHA-GLUCOSIDASE SUSB-RELATED"/>
    <property type="match status" value="1"/>
</dbReference>
<evidence type="ECO:0000259" key="8">
    <source>
        <dbReference type="Pfam" id="PF14509"/>
    </source>
</evidence>
<dbReference type="SUPFAM" id="SSF51445">
    <property type="entry name" value="(Trans)glycosidases"/>
    <property type="match status" value="1"/>
</dbReference>
<evidence type="ECO:0000256" key="1">
    <source>
        <dbReference type="ARBA" id="ARBA00001255"/>
    </source>
</evidence>
<evidence type="ECO:0000259" key="6">
    <source>
        <dbReference type="Pfam" id="PF10566"/>
    </source>
</evidence>
<dbReference type="EC" id="3.2.1.22" evidence="2"/>
<dbReference type="InterPro" id="IPR013785">
    <property type="entry name" value="Aldolase_TIM"/>
</dbReference>
<dbReference type="Gene3D" id="3.20.20.70">
    <property type="entry name" value="Aldolase class I"/>
    <property type="match status" value="2"/>
</dbReference>
<dbReference type="Pfam" id="PF14508">
    <property type="entry name" value="GH97_N"/>
    <property type="match status" value="1"/>
</dbReference>
<keyword evidence="10" id="KW-1185">Reference proteome</keyword>
<reference evidence="9" key="1">
    <citation type="journal article" date="2020" name="Stud. Mycol.">
        <title>101 Dothideomycetes genomes: a test case for predicting lifestyles and emergence of pathogens.</title>
        <authorList>
            <person name="Haridas S."/>
            <person name="Albert R."/>
            <person name="Binder M."/>
            <person name="Bloem J."/>
            <person name="Labutti K."/>
            <person name="Salamov A."/>
            <person name="Andreopoulos B."/>
            <person name="Baker S."/>
            <person name="Barry K."/>
            <person name="Bills G."/>
            <person name="Bluhm B."/>
            <person name="Cannon C."/>
            <person name="Castanera R."/>
            <person name="Culley D."/>
            <person name="Daum C."/>
            <person name="Ezra D."/>
            <person name="Gonzalez J."/>
            <person name="Henrissat B."/>
            <person name="Kuo A."/>
            <person name="Liang C."/>
            <person name="Lipzen A."/>
            <person name="Lutzoni F."/>
            <person name="Magnuson J."/>
            <person name="Mondo S."/>
            <person name="Nolan M."/>
            <person name="Ohm R."/>
            <person name="Pangilinan J."/>
            <person name="Park H.-J."/>
            <person name="Ramirez L."/>
            <person name="Alfaro M."/>
            <person name="Sun H."/>
            <person name="Tritt A."/>
            <person name="Yoshinaga Y."/>
            <person name="Zwiers L.-H."/>
            <person name="Turgeon B."/>
            <person name="Goodwin S."/>
            <person name="Spatafora J."/>
            <person name="Crous P."/>
            <person name="Grigoriev I."/>
        </authorList>
    </citation>
    <scope>NUCLEOTIDE SEQUENCE</scope>
    <source>
        <strain evidence="9">ATCC 36951</strain>
    </source>
</reference>
<organism evidence="9 10">
    <name type="scientific">Zasmidium cellare ATCC 36951</name>
    <dbReference type="NCBI Taxonomy" id="1080233"/>
    <lineage>
        <taxon>Eukaryota</taxon>
        <taxon>Fungi</taxon>
        <taxon>Dikarya</taxon>
        <taxon>Ascomycota</taxon>
        <taxon>Pezizomycotina</taxon>
        <taxon>Dothideomycetes</taxon>
        <taxon>Dothideomycetidae</taxon>
        <taxon>Mycosphaerellales</taxon>
        <taxon>Mycosphaerellaceae</taxon>
        <taxon>Zasmidium</taxon>
    </lineage>
</organism>
<dbReference type="Proteomes" id="UP000799537">
    <property type="component" value="Unassembled WGS sequence"/>
</dbReference>
<evidence type="ECO:0000313" key="10">
    <source>
        <dbReference type="Proteomes" id="UP000799537"/>
    </source>
</evidence>
<dbReference type="GO" id="GO:0030246">
    <property type="term" value="F:carbohydrate binding"/>
    <property type="evidence" value="ECO:0007669"/>
    <property type="project" value="InterPro"/>
</dbReference>
<dbReference type="InterPro" id="IPR014718">
    <property type="entry name" value="GH-type_carb-bd"/>
</dbReference>
<feature type="domain" description="Glycosyl-hydrolase 97 N-terminal" evidence="7">
    <location>
        <begin position="28"/>
        <end position="298"/>
    </location>
</feature>
<gene>
    <name evidence="9" type="ORF">M409DRAFT_26740</name>
</gene>
<dbReference type="Pfam" id="PF14509">
    <property type="entry name" value="GH97_C"/>
    <property type="match status" value="1"/>
</dbReference>
<comment type="catalytic activity">
    <reaction evidence="1">
        <text>Hydrolysis of terminal, non-reducing alpha-D-galactose residues in alpha-D-galactosides, including galactose oligosaccharides, galactomannans and galactolipids.</text>
        <dbReference type="EC" id="3.2.1.22"/>
    </reaction>
</comment>
<proteinExistence type="predicted"/>
<dbReference type="EMBL" id="ML993611">
    <property type="protein sequence ID" value="KAF2162888.1"/>
    <property type="molecule type" value="Genomic_DNA"/>
</dbReference>
<dbReference type="GO" id="GO:0004557">
    <property type="term" value="F:alpha-galactosidase activity"/>
    <property type="evidence" value="ECO:0007669"/>
    <property type="project" value="UniProtKB-EC"/>
</dbReference>
<name>A0A6A6C9H3_ZASCE</name>
<evidence type="ECO:0000313" key="9">
    <source>
        <dbReference type="EMBL" id="KAF2162888.1"/>
    </source>
</evidence>
<feature type="chain" id="PRO_5025445098" description="alpha-galactosidase" evidence="5">
    <location>
        <begin position="18"/>
        <end position="601"/>
    </location>
</feature>
<dbReference type="InterPro" id="IPR019563">
    <property type="entry name" value="GH97_catalytic"/>
</dbReference>
<dbReference type="InterPro" id="IPR013780">
    <property type="entry name" value="Glyco_hydro_b"/>
</dbReference>
<dbReference type="GeneID" id="54561520"/>